<keyword evidence="2" id="KW-0732">Signal</keyword>
<evidence type="ECO:0000256" key="1">
    <source>
        <dbReference type="SAM" id="MobiDB-lite"/>
    </source>
</evidence>
<dbReference type="AlphaFoldDB" id="A0A836BR20"/>
<reference evidence="3" key="1">
    <citation type="journal article" date="2020" name="bioRxiv">
        <title>Comparative genomics of Chlamydomonas.</title>
        <authorList>
            <person name="Craig R.J."/>
            <person name="Hasan A.R."/>
            <person name="Ness R.W."/>
            <person name="Keightley P.D."/>
        </authorList>
    </citation>
    <scope>NUCLEOTIDE SEQUENCE</scope>
    <source>
        <strain evidence="3">CCAP 11/70</strain>
    </source>
</reference>
<feature type="signal peptide" evidence="2">
    <location>
        <begin position="1"/>
        <end position="25"/>
    </location>
</feature>
<sequence>MASFAAAARLCSALLLVSALRLSHAGNLVCTATLFSHSDYFGQPAAQLSLTTEGSSVSAVAPELAGSPASNARRLLTQKDASVGSLHLVCHCTTSNTDLCTDADFRKVTLRLYTRPLSEGGGEVQDVTCSRLEQLQGQQSCATGIRLTRESMRVGAAALLYDLPGFKPSDATVQQLGGDAARSSSSGTSRALRGQQA</sequence>
<dbReference type="Proteomes" id="UP000612055">
    <property type="component" value="Unassembled WGS sequence"/>
</dbReference>
<evidence type="ECO:0000256" key="2">
    <source>
        <dbReference type="SAM" id="SignalP"/>
    </source>
</evidence>
<comment type="caution">
    <text evidence="3">The sequence shown here is derived from an EMBL/GenBank/DDBJ whole genome shotgun (WGS) entry which is preliminary data.</text>
</comment>
<feature type="chain" id="PRO_5032837844" evidence="2">
    <location>
        <begin position="26"/>
        <end position="197"/>
    </location>
</feature>
<accession>A0A836BR20</accession>
<organism evidence="3 4">
    <name type="scientific">Edaphochlamys debaryana</name>
    <dbReference type="NCBI Taxonomy" id="47281"/>
    <lineage>
        <taxon>Eukaryota</taxon>
        <taxon>Viridiplantae</taxon>
        <taxon>Chlorophyta</taxon>
        <taxon>core chlorophytes</taxon>
        <taxon>Chlorophyceae</taxon>
        <taxon>CS clade</taxon>
        <taxon>Chlamydomonadales</taxon>
        <taxon>Chlamydomonadales incertae sedis</taxon>
        <taxon>Edaphochlamys</taxon>
    </lineage>
</organism>
<protein>
    <submittedName>
        <fullName evidence="3">Uncharacterized protein</fullName>
    </submittedName>
</protein>
<proteinExistence type="predicted"/>
<name>A0A836BR20_9CHLO</name>
<evidence type="ECO:0000313" key="3">
    <source>
        <dbReference type="EMBL" id="KAG2485652.1"/>
    </source>
</evidence>
<feature type="region of interest" description="Disordered" evidence="1">
    <location>
        <begin position="176"/>
        <end position="197"/>
    </location>
</feature>
<keyword evidence="4" id="KW-1185">Reference proteome</keyword>
<gene>
    <name evidence="3" type="ORF">HYH03_015624</name>
</gene>
<dbReference type="EMBL" id="JAEHOE010000125">
    <property type="protein sequence ID" value="KAG2485652.1"/>
    <property type="molecule type" value="Genomic_DNA"/>
</dbReference>
<evidence type="ECO:0000313" key="4">
    <source>
        <dbReference type="Proteomes" id="UP000612055"/>
    </source>
</evidence>
<feature type="compositionally biased region" description="Low complexity" evidence="1">
    <location>
        <begin position="177"/>
        <end position="197"/>
    </location>
</feature>